<dbReference type="NCBIfam" id="TIGR01844">
    <property type="entry name" value="type_I_sec_TolC"/>
    <property type="match status" value="1"/>
</dbReference>
<comment type="caution">
    <text evidence="9">The sequence shown here is derived from an EMBL/GenBank/DDBJ whole genome shotgun (WGS) entry which is preliminary data.</text>
</comment>
<gene>
    <name evidence="9" type="ORF">GCM10007875_02210</name>
</gene>
<dbReference type="Pfam" id="PF02321">
    <property type="entry name" value="OEP"/>
    <property type="match status" value="2"/>
</dbReference>
<evidence type="ECO:0000256" key="3">
    <source>
        <dbReference type="ARBA" id="ARBA00022448"/>
    </source>
</evidence>
<accession>A0ABQ5YKR2</accession>
<proteinExistence type="inferred from homology"/>
<dbReference type="Gene3D" id="1.20.1600.10">
    <property type="entry name" value="Outer membrane efflux proteins (OEP)"/>
    <property type="match status" value="1"/>
</dbReference>
<dbReference type="InterPro" id="IPR051906">
    <property type="entry name" value="TolC-like"/>
</dbReference>
<keyword evidence="4" id="KW-1134">Transmembrane beta strand</keyword>
<name>A0ABQ5YKR2_9BURK</name>
<evidence type="ECO:0000313" key="9">
    <source>
        <dbReference type="EMBL" id="GLR25134.1"/>
    </source>
</evidence>
<keyword evidence="3" id="KW-0813">Transport</keyword>
<keyword evidence="5" id="KW-0812">Transmembrane</keyword>
<comment type="similarity">
    <text evidence="2">Belongs to the outer membrane factor (OMF) (TC 1.B.17) family.</text>
</comment>
<keyword evidence="6" id="KW-0472">Membrane</keyword>
<keyword evidence="10" id="KW-1185">Reference proteome</keyword>
<keyword evidence="8" id="KW-0732">Signal</keyword>
<dbReference type="InterPro" id="IPR010130">
    <property type="entry name" value="T1SS_OMP_TolC"/>
</dbReference>
<evidence type="ECO:0000256" key="5">
    <source>
        <dbReference type="ARBA" id="ARBA00022692"/>
    </source>
</evidence>
<dbReference type="PANTHER" id="PTHR30026:SF20">
    <property type="entry name" value="OUTER MEMBRANE PROTEIN TOLC"/>
    <property type="match status" value="1"/>
</dbReference>
<feature type="signal peptide" evidence="8">
    <location>
        <begin position="1"/>
        <end position="25"/>
    </location>
</feature>
<organism evidence="9 10">
    <name type="scientific">Limnobacter litoralis</name>
    <dbReference type="NCBI Taxonomy" id="481366"/>
    <lineage>
        <taxon>Bacteria</taxon>
        <taxon>Pseudomonadati</taxon>
        <taxon>Pseudomonadota</taxon>
        <taxon>Betaproteobacteria</taxon>
        <taxon>Burkholderiales</taxon>
        <taxon>Burkholderiaceae</taxon>
        <taxon>Limnobacter</taxon>
    </lineage>
</organism>
<feature type="chain" id="PRO_5046109128" evidence="8">
    <location>
        <begin position="26"/>
        <end position="454"/>
    </location>
</feature>
<dbReference type="SUPFAM" id="SSF56954">
    <property type="entry name" value="Outer membrane efflux proteins (OEP)"/>
    <property type="match status" value="1"/>
</dbReference>
<dbReference type="PANTHER" id="PTHR30026">
    <property type="entry name" value="OUTER MEMBRANE PROTEIN TOLC"/>
    <property type="match status" value="1"/>
</dbReference>
<dbReference type="InterPro" id="IPR003423">
    <property type="entry name" value="OMP_efflux"/>
</dbReference>
<evidence type="ECO:0000256" key="7">
    <source>
        <dbReference type="ARBA" id="ARBA00023237"/>
    </source>
</evidence>
<dbReference type="Proteomes" id="UP001156664">
    <property type="component" value="Unassembled WGS sequence"/>
</dbReference>
<protein>
    <submittedName>
        <fullName evidence="9">Outer membrane protein</fullName>
    </submittedName>
</protein>
<dbReference type="RefSeq" id="WP_284279452.1">
    <property type="nucleotide sequence ID" value="NZ_BSOJ01000004.1"/>
</dbReference>
<evidence type="ECO:0000256" key="4">
    <source>
        <dbReference type="ARBA" id="ARBA00022452"/>
    </source>
</evidence>
<sequence>MPIQFKAILTVGVACLAALHSTAQCQETGPQTDLLSLYQQAGRFDKTYLAAEAQFQADQEVPKQALGSLLPNLGLTAQTQKVESTQSALGFSTSSTSRPRGYTVQLTQPLFRLQAWETYKQSQLKAQIAKLTLQQARQDLMLRLSKAYFAVLAAQKDFDTLEAQKAATVEQLKSAKQNFEVGNATVTDQQEAQAKYDLIIAQEVGASNTLAVKRLELEAITGTAPQRLADLQTQAKLNNPDSTDPAKWADLAKSSNLMAQQAQLAQLIAKREVSKAKEGHLPTLDLTAQYSDGNQQIFDPSTGRPFDVSSTNRTLGLTLAVPLYSGGATQSKVRQQAALLNKAQYDYDSAVINASQAAKSALLKVTGGLSQVQALQTAVQSSELALKANKTGYEVGVRINIDVLNAQQQLSSAERDLYKAKYDALVSMLELQSAVGQLDENALTKVNDLLGSKP</sequence>
<comment type="subcellular location">
    <subcellularLocation>
        <location evidence="1">Cell outer membrane</location>
    </subcellularLocation>
</comment>
<evidence type="ECO:0000256" key="2">
    <source>
        <dbReference type="ARBA" id="ARBA00007613"/>
    </source>
</evidence>
<evidence type="ECO:0000313" key="10">
    <source>
        <dbReference type="Proteomes" id="UP001156664"/>
    </source>
</evidence>
<keyword evidence="7" id="KW-0998">Cell outer membrane</keyword>
<evidence type="ECO:0000256" key="6">
    <source>
        <dbReference type="ARBA" id="ARBA00023136"/>
    </source>
</evidence>
<dbReference type="EMBL" id="BSOJ01000004">
    <property type="protein sequence ID" value="GLR25134.1"/>
    <property type="molecule type" value="Genomic_DNA"/>
</dbReference>
<evidence type="ECO:0000256" key="8">
    <source>
        <dbReference type="SAM" id="SignalP"/>
    </source>
</evidence>
<reference evidence="10" key="1">
    <citation type="journal article" date="2019" name="Int. J. Syst. Evol. Microbiol.">
        <title>The Global Catalogue of Microorganisms (GCM) 10K type strain sequencing project: providing services to taxonomists for standard genome sequencing and annotation.</title>
        <authorList>
            <consortium name="The Broad Institute Genomics Platform"/>
            <consortium name="The Broad Institute Genome Sequencing Center for Infectious Disease"/>
            <person name="Wu L."/>
            <person name="Ma J."/>
        </authorList>
    </citation>
    <scope>NUCLEOTIDE SEQUENCE [LARGE SCALE GENOMIC DNA]</scope>
    <source>
        <strain evidence="10">NBRC 105857</strain>
    </source>
</reference>
<evidence type="ECO:0000256" key="1">
    <source>
        <dbReference type="ARBA" id="ARBA00004442"/>
    </source>
</evidence>